<name>A0ABD3BHW0_9LAMI</name>
<keyword evidence="9" id="KW-0325">Glycoprotein</keyword>
<evidence type="ECO:0000313" key="16">
    <source>
        <dbReference type="Proteomes" id="UP001632038"/>
    </source>
</evidence>
<evidence type="ECO:0000256" key="2">
    <source>
        <dbReference type="ARBA" id="ARBA00004881"/>
    </source>
</evidence>
<comment type="subcellular location">
    <subcellularLocation>
        <location evidence="1">Membrane</location>
        <topology evidence="1">Single-pass membrane protein</topology>
    </subcellularLocation>
</comment>
<comment type="pathway">
    <text evidence="2">Glycan metabolism.</text>
</comment>
<dbReference type="Pfam" id="PF10250">
    <property type="entry name" value="O-FucT"/>
    <property type="match status" value="1"/>
</dbReference>
<reference evidence="16" key="1">
    <citation type="journal article" date="2024" name="IScience">
        <title>Strigolactones Initiate the Formation of Haustorium-like Structures in Castilleja.</title>
        <authorList>
            <person name="Buerger M."/>
            <person name="Peterson D."/>
            <person name="Chory J."/>
        </authorList>
    </citation>
    <scope>NUCLEOTIDE SEQUENCE [LARGE SCALE GENOMIC DNA]</scope>
</reference>
<evidence type="ECO:0000256" key="5">
    <source>
        <dbReference type="ARBA" id="ARBA00022679"/>
    </source>
</evidence>
<gene>
    <name evidence="15" type="ORF">CASFOL_039412</name>
</gene>
<dbReference type="InterPro" id="IPR019378">
    <property type="entry name" value="GDP-Fuc_O-FucTrfase"/>
</dbReference>
<evidence type="ECO:0000256" key="11">
    <source>
        <dbReference type="ARBA" id="ARBA00023277"/>
    </source>
</evidence>
<evidence type="ECO:0000313" key="15">
    <source>
        <dbReference type="EMBL" id="KAL3617018.1"/>
    </source>
</evidence>
<dbReference type="InterPro" id="IPR024709">
    <property type="entry name" value="FucosylTrfase_pln"/>
</dbReference>
<evidence type="ECO:0000256" key="1">
    <source>
        <dbReference type="ARBA" id="ARBA00004167"/>
    </source>
</evidence>
<evidence type="ECO:0000256" key="12">
    <source>
        <dbReference type="ARBA" id="ARBA00030350"/>
    </source>
</evidence>
<dbReference type="PANTHER" id="PTHR31933:SF4">
    <property type="entry name" value="O-FUCOSYLTRANSFERASE 8"/>
    <property type="match status" value="1"/>
</dbReference>
<evidence type="ECO:0000256" key="10">
    <source>
        <dbReference type="ARBA" id="ARBA00023253"/>
    </source>
</evidence>
<comment type="similarity">
    <text evidence="3">Belongs to the glycosyltransferase GT106 family.</text>
</comment>
<comment type="caution">
    <text evidence="15">The sequence shown here is derived from an EMBL/GenBank/DDBJ whole genome shotgun (WGS) entry which is preliminary data.</text>
</comment>
<feature type="region of interest" description="Disordered" evidence="13">
    <location>
        <begin position="1"/>
        <end position="35"/>
    </location>
</feature>
<keyword evidence="4" id="KW-0328">Glycosyltransferase</keyword>
<dbReference type="InterPro" id="IPR052272">
    <property type="entry name" value="GT106_glycosyltransferase"/>
</dbReference>
<dbReference type="CDD" id="cd11299">
    <property type="entry name" value="O-FucT_plant"/>
    <property type="match status" value="1"/>
</dbReference>
<feature type="transmembrane region" description="Helical" evidence="14">
    <location>
        <begin position="69"/>
        <end position="94"/>
    </location>
</feature>
<keyword evidence="5" id="KW-0808">Transferase</keyword>
<evidence type="ECO:0000256" key="6">
    <source>
        <dbReference type="ARBA" id="ARBA00022692"/>
    </source>
</evidence>
<dbReference type="Proteomes" id="UP001632038">
    <property type="component" value="Unassembled WGS sequence"/>
</dbReference>
<dbReference type="GO" id="GO:0016757">
    <property type="term" value="F:glycosyltransferase activity"/>
    <property type="evidence" value="ECO:0007669"/>
    <property type="project" value="UniProtKB-KW"/>
</dbReference>
<evidence type="ECO:0000256" key="14">
    <source>
        <dbReference type="SAM" id="Phobius"/>
    </source>
</evidence>
<keyword evidence="7 14" id="KW-1133">Transmembrane helix</keyword>
<keyword evidence="11" id="KW-0119">Carbohydrate metabolism</keyword>
<keyword evidence="16" id="KW-1185">Reference proteome</keyword>
<proteinExistence type="inferred from homology"/>
<evidence type="ECO:0000256" key="3">
    <source>
        <dbReference type="ARBA" id="ARBA00007737"/>
    </source>
</evidence>
<evidence type="ECO:0000256" key="9">
    <source>
        <dbReference type="ARBA" id="ARBA00023180"/>
    </source>
</evidence>
<dbReference type="PANTHER" id="PTHR31933">
    <property type="entry name" value="O-FUCOSYLTRANSFERASE 2-RELATED"/>
    <property type="match status" value="1"/>
</dbReference>
<keyword evidence="10" id="KW-0294">Fucose metabolism</keyword>
<evidence type="ECO:0000256" key="7">
    <source>
        <dbReference type="ARBA" id="ARBA00022989"/>
    </source>
</evidence>
<dbReference type="GO" id="GO:0006004">
    <property type="term" value="P:fucose metabolic process"/>
    <property type="evidence" value="ECO:0007669"/>
    <property type="project" value="UniProtKB-KW"/>
</dbReference>
<keyword evidence="6 14" id="KW-0812">Transmembrane</keyword>
<dbReference type="AlphaFoldDB" id="A0ABD3BHW0"/>
<sequence>MDKSYTKKRIQINKEMGKQGSPKSPHPDSSKLDSNNDYQSRCIEGRLMSKGFKNDHKSKKRRLSWLRRYVRSIIFTFMLIAFFFLLDLFMSSFLDPAYLNEEKNTTNDDHDLEKSVVMYPRLLNIAKGELEQKETRFWNEIYPQTSIWKPCADNTNVKRAGTIKNRTGYILVSAYGGLNQQRVAICNAVAVASLLNATLVIPKFLYSSVWKDPSQFSDIYQEDTFMNILKDDISIVKDLPMHLKYIDLKAIGSLVTDAYLSKEATHDEYIKNIFPILSRNKIVHFLGFANRLGFDGLPSYLQKLRCKCNFHALKFVPEIQKIGSLLVKRIRKNGHVRSALDEQLLGTFVSTVTLSSPAFKYLALHLRFEIDMVAYSMCHFGGGENERRELQSYREVHFPFALERLKNMKPTELRRMGKCPLTPEEAALVLAGLGFDRQTYIYLAGSKIYGGKLRMRPLISLYPNIVTKEDLLSPSELAPFRSFSSRLAAIDFVACVVADVFAMTDSGSQFSSIVSGFRTYYGEGNGPTLRPNNRRLAGILRENGTMTWRGFEYRIRKMIEEGQRSHIRGANKSIYRQPRCKDCMCEK</sequence>
<evidence type="ECO:0000256" key="4">
    <source>
        <dbReference type="ARBA" id="ARBA00022676"/>
    </source>
</evidence>
<feature type="compositionally biased region" description="Basic residues" evidence="13">
    <location>
        <begin position="1"/>
        <end position="11"/>
    </location>
</feature>
<evidence type="ECO:0000256" key="8">
    <source>
        <dbReference type="ARBA" id="ARBA00023136"/>
    </source>
</evidence>
<accession>A0ABD3BHW0</accession>
<evidence type="ECO:0000256" key="13">
    <source>
        <dbReference type="SAM" id="MobiDB-lite"/>
    </source>
</evidence>
<dbReference type="EMBL" id="JAVIJP010000087">
    <property type="protein sequence ID" value="KAL3617018.1"/>
    <property type="molecule type" value="Genomic_DNA"/>
</dbReference>
<protein>
    <recommendedName>
        <fullName evidence="12">O-fucosyltransferase family protein</fullName>
    </recommendedName>
</protein>
<dbReference type="GO" id="GO:0016020">
    <property type="term" value="C:membrane"/>
    <property type="evidence" value="ECO:0007669"/>
    <property type="project" value="UniProtKB-SubCell"/>
</dbReference>
<dbReference type="PIRSF" id="PIRSF009360">
    <property type="entry name" value="UCP009360"/>
    <property type="match status" value="1"/>
</dbReference>
<organism evidence="15 16">
    <name type="scientific">Castilleja foliolosa</name>
    <dbReference type="NCBI Taxonomy" id="1961234"/>
    <lineage>
        <taxon>Eukaryota</taxon>
        <taxon>Viridiplantae</taxon>
        <taxon>Streptophyta</taxon>
        <taxon>Embryophyta</taxon>
        <taxon>Tracheophyta</taxon>
        <taxon>Spermatophyta</taxon>
        <taxon>Magnoliopsida</taxon>
        <taxon>eudicotyledons</taxon>
        <taxon>Gunneridae</taxon>
        <taxon>Pentapetalae</taxon>
        <taxon>asterids</taxon>
        <taxon>lamiids</taxon>
        <taxon>Lamiales</taxon>
        <taxon>Orobanchaceae</taxon>
        <taxon>Pedicularideae</taxon>
        <taxon>Castillejinae</taxon>
        <taxon>Castilleja</taxon>
    </lineage>
</organism>
<keyword evidence="8 14" id="KW-0472">Membrane</keyword>